<comment type="caution">
    <text evidence="12">The sequence shown here is derived from an EMBL/GenBank/DDBJ whole genome shotgun (WGS) entry which is preliminary data.</text>
</comment>
<feature type="domain" description="Mop" evidence="11">
    <location>
        <begin position="296"/>
        <end position="362"/>
    </location>
</feature>
<dbReference type="InterPro" id="IPR011868">
    <property type="entry name" value="ModC_ABC_ATP-bd"/>
</dbReference>
<evidence type="ECO:0000256" key="4">
    <source>
        <dbReference type="ARBA" id="ARBA00022519"/>
    </source>
</evidence>
<dbReference type="PANTHER" id="PTHR43514">
    <property type="entry name" value="ABC TRANSPORTER I FAMILY MEMBER 10"/>
    <property type="match status" value="1"/>
</dbReference>
<dbReference type="NCBIfam" id="TIGR02142">
    <property type="entry name" value="modC_ABC"/>
    <property type="match status" value="1"/>
</dbReference>
<dbReference type="Pfam" id="PF03459">
    <property type="entry name" value="TOBE"/>
    <property type="match status" value="1"/>
</dbReference>
<keyword evidence="8" id="KW-0472">Membrane</keyword>
<dbReference type="InterPro" id="IPR027417">
    <property type="entry name" value="P-loop_NTPase"/>
</dbReference>
<evidence type="ECO:0000256" key="6">
    <source>
        <dbReference type="ARBA" id="ARBA00022840"/>
    </source>
</evidence>
<reference evidence="13" key="1">
    <citation type="journal article" date="2019" name="Int. J. Syst. Evol. Microbiol.">
        <title>The Global Catalogue of Microorganisms (GCM) 10K type strain sequencing project: providing services to taxonomists for standard genome sequencing and annotation.</title>
        <authorList>
            <consortium name="The Broad Institute Genomics Platform"/>
            <consortium name="The Broad Institute Genome Sequencing Center for Infectious Disease"/>
            <person name="Wu L."/>
            <person name="Ma J."/>
        </authorList>
    </citation>
    <scope>NUCLEOTIDE SEQUENCE [LARGE SCALE GENOMIC DNA]</scope>
    <source>
        <strain evidence="13">JCM 17555</strain>
    </source>
</reference>
<keyword evidence="1" id="KW-0813">Transport</keyword>
<dbReference type="Gene3D" id="2.40.50.100">
    <property type="match status" value="1"/>
</dbReference>
<evidence type="ECO:0000259" key="10">
    <source>
        <dbReference type="PROSITE" id="PS50893"/>
    </source>
</evidence>
<evidence type="ECO:0000256" key="3">
    <source>
        <dbReference type="ARBA" id="ARBA00022505"/>
    </source>
</evidence>
<evidence type="ECO:0000313" key="12">
    <source>
        <dbReference type="EMBL" id="GAA3957870.1"/>
    </source>
</evidence>
<evidence type="ECO:0000256" key="8">
    <source>
        <dbReference type="ARBA" id="ARBA00023136"/>
    </source>
</evidence>
<dbReference type="InterPro" id="IPR004606">
    <property type="entry name" value="Mop_domain"/>
</dbReference>
<dbReference type="PROSITE" id="PS51866">
    <property type="entry name" value="MOP"/>
    <property type="match status" value="1"/>
</dbReference>
<name>A0ABP7P0X6_9GAMM</name>
<keyword evidence="4" id="KW-0997">Cell inner membrane</keyword>
<dbReference type="Gene3D" id="3.40.50.300">
    <property type="entry name" value="P-loop containing nucleotide triphosphate hydrolases"/>
    <property type="match status" value="1"/>
</dbReference>
<evidence type="ECO:0000256" key="5">
    <source>
        <dbReference type="ARBA" id="ARBA00022741"/>
    </source>
</evidence>
<organism evidence="12 13">
    <name type="scientific">Allohahella marinimesophila</name>
    <dbReference type="NCBI Taxonomy" id="1054972"/>
    <lineage>
        <taxon>Bacteria</taxon>
        <taxon>Pseudomonadati</taxon>
        <taxon>Pseudomonadota</taxon>
        <taxon>Gammaproteobacteria</taxon>
        <taxon>Oceanospirillales</taxon>
        <taxon>Hahellaceae</taxon>
        <taxon>Allohahella</taxon>
    </lineage>
</organism>
<evidence type="ECO:0000259" key="11">
    <source>
        <dbReference type="PROSITE" id="PS51866"/>
    </source>
</evidence>
<evidence type="ECO:0000256" key="1">
    <source>
        <dbReference type="ARBA" id="ARBA00022448"/>
    </source>
</evidence>
<evidence type="ECO:0000256" key="7">
    <source>
        <dbReference type="ARBA" id="ARBA00022967"/>
    </source>
</evidence>
<dbReference type="Pfam" id="PF00005">
    <property type="entry name" value="ABC_tran"/>
    <property type="match status" value="1"/>
</dbReference>
<accession>A0ABP7P0X6</accession>
<keyword evidence="5" id="KW-0547">Nucleotide-binding</keyword>
<evidence type="ECO:0000313" key="13">
    <source>
        <dbReference type="Proteomes" id="UP001501337"/>
    </source>
</evidence>
<feature type="domain" description="ABC transporter" evidence="10">
    <location>
        <begin position="1"/>
        <end position="237"/>
    </location>
</feature>
<dbReference type="InterPro" id="IPR003439">
    <property type="entry name" value="ABC_transporter-like_ATP-bd"/>
</dbReference>
<keyword evidence="13" id="KW-1185">Reference proteome</keyword>
<dbReference type="Proteomes" id="UP001501337">
    <property type="component" value="Unassembled WGS sequence"/>
</dbReference>
<dbReference type="InterPro" id="IPR050334">
    <property type="entry name" value="Molybdenum_import_ModC"/>
</dbReference>
<dbReference type="SUPFAM" id="SSF50331">
    <property type="entry name" value="MOP-like"/>
    <property type="match status" value="1"/>
</dbReference>
<dbReference type="RefSeq" id="WP_344804984.1">
    <property type="nucleotide sequence ID" value="NZ_BAABBO010000007.1"/>
</dbReference>
<dbReference type="InterPro" id="IPR008995">
    <property type="entry name" value="Mo/tungstate-bd_C_term_dom"/>
</dbReference>
<evidence type="ECO:0000256" key="9">
    <source>
        <dbReference type="PROSITE-ProRule" id="PRU01213"/>
    </source>
</evidence>
<dbReference type="PROSITE" id="PS50893">
    <property type="entry name" value="ABC_TRANSPORTER_2"/>
    <property type="match status" value="1"/>
</dbReference>
<sequence>MAEDSIKFSFSLALPGTSFSLDVEAALPGRGISAIFGASGSGKTTLLRCIAGLQRVSNGRVSVNDQVWQNGERYWPTHRRPLGYVFQEASLFTHLSVEGNLAYAIKRADSGVSGIDLAEAVSLLGLSPLLKQRPAQLSGGERQRVAIARALLIRPRLLLMDEPLASLDEARKQEILPYLERLRHELAVPMLYVSHSRDEVARLADHLLMLDAGRVVANGPLVESFSRIDLPLTPGDQRGVVLEGRVAERDSEWHLTRVIFDGGMLWIRDSGDELGAMVRLHVHAGDVSIALTPQRDSSILNSLQARVSAITPDSSQAALCLVKLELGASHLLARITRRSAQQLGLEKSQLVWAQIKSVAIVR</sequence>
<keyword evidence="2" id="KW-1003">Cell membrane</keyword>
<protein>
    <submittedName>
        <fullName evidence="12">Molybdenum ABC transporter ATP-binding protein</fullName>
    </submittedName>
</protein>
<dbReference type="InterPro" id="IPR003593">
    <property type="entry name" value="AAA+_ATPase"/>
</dbReference>
<dbReference type="InterPro" id="IPR017871">
    <property type="entry name" value="ABC_transporter-like_CS"/>
</dbReference>
<dbReference type="PANTHER" id="PTHR43514:SF10">
    <property type="entry name" value="MOLYBDENUM IMPORT ATP-BINDING PROTEIN MODC 2"/>
    <property type="match status" value="1"/>
</dbReference>
<dbReference type="PROSITE" id="PS00211">
    <property type="entry name" value="ABC_TRANSPORTER_1"/>
    <property type="match status" value="1"/>
</dbReference>
<proteinExistence type="predicted"/>
<keyword evidence="3 9" id="KW-0500">Molybdenum</keyword>
<evidence type="ECO:0000256" key="2">
    <source>
        <dbReference type="ARBA" id="ARBA00022475"/>
    </source>
</evidence>
<keyword evidence="6 12" id="KW-0067">ATP-binding</keyword>
<dbReference type="GO" id="GO:0005524">
    <property type="term" value="F:ATP binding"/>
    <property type="evidence" value="ECO:0007669"/>
    <property type="project" value="UniProtKB-KW"/>
</dbReference>
<dbReference type="EMBL" id="BAABBO010000007">
    <property type="protein sequence ID" value="GAA3957870.1"/>
    <property type="molecule type" value="Genomic_DNA"/>
</dbReference>
<gene>
    <name evidence="12" type="primary">modC</name>
    <name evidence="12" type="ORF">GCM10022278_15460</name>
</gene>
<dbReference type="SMART" id="SM00382">
    <property type="entry name" value="AAA"/>
    <property type="match status" value="1"/>
</dbReference>
<keyword evidence="7" id="KW-1278">Translocase</keyword>
<dbReference type="InterPro" id="IPR005116">
    <property type="entry name" value="Transp-assoc_OB_typ1"/>
</dbReference>
<dbReference type="SUPFAM" id="SSF52540">
    <property type="entry name" value="P-loop containing nucleoside triphosphate hydrolases"/>
    <property type="match status" value="1"/>
</dbReference>